<dbReference type="AlphaFoldDB" id="A0A318PUP9"/>
<dbReference type="Proteomes" id="UP000248301">
    <property type="component" value="Unassembled WGS sequence"/>
</dbReference>
<dbReference type="EMBL" id="NKUF01000006">
    <property type="protein sequence ID" value="PYD63949.1"/>
    <property type="molecule type" value="Genomic_DNA"/>
</dbReference>
<gene>
    <name evidence="1" type="ORF">CFR72_04490</name>
</gene>
<accession>A0A318PUP9</accession>
<evidence type="ECO:0000313" key="2">
    <source>
        <dbReference type="Proteomes" id="UP000248301"/>
    </source>
</evidence>
<name>A0A318PUP9_9PROT</name>
<organism evidence="1 2">
    <name type="scientific">Gluconacetobacter entanii</name>
    <dbReference type="NCBI Taxonomy" id="108528"/>
    <lineage>
        <taxon>Bacteria</taxon>
        <taxon>Pseudomonadati</taxon>
        <taxon>Pseudomonadota</taxon>
        <taxon>Alphaproteobacteria</taxon>
        <taxon>Acetobacterales</taxon>
        <taxon>Acetobacteraceae</taxon>
        <taxon>Gluconacetobacter</taxon>
    </lineage>
</organism>
<dbReference type="RefSeq" id="WP_110912849.1">
    <property type="nucleotide sequence ID" value="NZ_NKUF01000006.1"/>
</dbReference>
<proteinExistence type="predicted"/>
<sequence length="86" mass="9607">MASILVNLNVQHAVTLTRSEPQYSSQQISPQRLEMNLLVTPDGDKEGESLGFVNVQVQVNSPNKAFPDLSPNEMSQWLIDVLKRTL</sequence>
<reference evidence="1 2" key="1">
    <citation type="submission" date="2017-07" db="EMBL/GenBank/DDBJ databases">
        <title>A draft genome sequence of Gluconacetobacter entanii LTH 4560.</title>
        <authorList>
            <person name="Skraban J."/>
            <person name="Cleenwerck I."/>
            <person name="Vandamme P."/>
            <person name="Trcek J."/>
        </authorList>
    </citation>
    <scope>NUCLEOTIDE SEQUENCE [LARGE SCALE GENOMIC DNA]</scope>
    <source>
        <strain evidence="1 2">LTH 4560</strain>
    </source>
</reference>
<evidence type="ECO:0000313" key="1">
    <source>
        <dbReference type="EMBL" id="PYD63949.1"/>
    </source>
</evidence>
<protein>
    <submittedName>
        <fullName evidence="1">Uncharacterized protein</fullName>
    </submittedName>
</protein>
<comment type="caution">
    <text evidence="1">The sequence shown here is derived from an EMBL/GenBank/DDBJ whole genome shotgun (WGS) entry which is preliminary data.</text>
</comment>